<proteinExistence type="predicted"/>
<sequence length="62" mass="7273">MRYKKELQFFHQARPSISTRTTFCGRQQSGNILFILYSIFIIRQTAGNLCFLYKKAPVLKKA</sequence>
<dbReference type="Proteomes" id="UP000032024">
    <property type="component" value="Chromosome"/>
</dbReference>
<gene>
    <name evidence="2" type="ORF">SB48_HM08orf06581</name>
</gene>
<reference evidence="3" key="1">
    <citation type="submission" date="2015-01" db="EMBL/GenBank/DDBJ databases">
        <title>Comparative genome analysis of Bacillus coagulans HM-08, Clostridium butyricum HM-68, Bacillus subtilis HM-66 and Bacillus paralicheniformis BL-09.</title>
        <authorList>
            <person name="Zhang H."/>
        </authorList>
    </citation>
    <scope>NUCLEOTIDE SEQUENCE [LARGE SCALE GENOMIC DNA]</scope>
    <source>
        <strain evidence="3">HM-08</strain>
    </source>
</reference>
<name>A0AAN0TAX4_HEYCO</name>
<keyword evidence="1" id="KW-0472">Membrane</keyword>
<accession>A0AAN0TAX4</accession>
<keyword evidence="3" id="KW-1185">Reference proteome</keyword>
<evidence type="ECO:0000256" key="1">
    <source>
        <dbReference type="SAM" id="Phobius"/>
    </source>
</evidence>
<organism evidence="2 3">
    <name type="scientific">Heyndrickxia coagulans</name>
    <name type="common">Weizmannia coagulans</name>
    <dbReference type="NCBI Taxonomy" id="1398"/>
    <lineage>
        <taxon>Bacteria</taxon>
        <taxon>Bacillati</taxon>
        <taxon>Bacillota</taxon>
        <taxon>Bacilli</taxon>
        <taxon>Bacillales</taxon>
        <taxon>Bacillaceae</taxon>
        <taxon>Heyndrickxia</taxon>
    </lineage>
</organism>
<feature type="transmembrane region" description="Helical" evidence="1">
    <location>
        <begin position="32"/>
        <end position="53"/>
    </location>
</feature>
<evidence type="ECO:0000313" key="3">
    <source>
        <dbReference type="Proteomes" id="UP000032024"/>
    </source>
</evidence>
<dbReference type="AlphaFoldDB" id="A0AAN0TAX4"/>
<dbReference type="EMBL" id="CP010525">
    <property type="protein sequence ID" value="AJO24965.1"/>
    <property type="molecule type" value="Genomic_DNA"/>
</dbReference>
<keyword evidence="1" id="KW-1133">Transmembrane helix</keyword>
<evidence type="ECO:0000313" key="2">
    <source>
        <dbReference type="EMBL" id="AJO24965.1"/>
    </source>
</evidence>
<protein>
    <submittedName>
        <fullName evidence="2">Uncharacterized protein</fullName>
    </submittedName>
</protein>
<keyword evidence="1" id="KW-0812">Transmembrane</keyword>